<dbReference type="Proteomes" id="UP000199423">
    <property type="component" value="Unassembled WGS sequence"/>
</dbReference>
<evidence type="ECO:0000256" key="1">
    <source>
        <dbReference type="SAM" id="MobiDB-lite"/>
    </source>
</evidence>
<feature type="compositionally biased region" description="Low complexity" evidence="1">
    <location>
        <begin position="14"/>
        <end position="33"/>
    </location>
</feature>
<feature type="region of interest" description="Disordered" evidence="1">
    <location>
        <begin position="241"/>
        <end position="269"/>
    </location>
</feature>
<feature type="compositionally biased region" description="Polar residues" evidence="1">
    <location>
        <begin position="75"/>
        <end position="86"/>
    </location>
</feature>
<accession>A0A1I7NQP7</accession>
<keyword evidence="3" id="KW-1185">Reference proteome</keyword>
<protein>
    <submittedName>
        <fullName evidence="2">Uncharacterized membrane protein YebE, DUF533 family</fullName>
    </submittedName>
</protein>
<dbReference type="Pfam" id="PF04391">
    <property type="entry name" value="DUF533"/>
    <property type="match status" value="1"/>
</dbReference>
<dbReference type="SUPFAM" id="SSF158682">
    <property type="entry name" value="TerB-like"/>
    <property type="match status" value="1"/>
</dbReference>
<dbReference type="EMBL" id="FPCH01000003">
    <property type="protein sequence ID" value="SFV36908.1"/>
    <property type="molecule type" value="Genomic_DNA"/>
</dbReference>
<dbReference type="InterPro" id="IPR007486">
    <property type="entry name" value="YebE"/>
</dbReference>
<dbReference type="CDD" id="cd07178">
    <property type="entry name" value="terB_like_YebE"/>
    <property type="match status" value="1"/>
</dbReference>
<organism evidence="2 3">
    <name type="scientific">Hyphomicrobium facile</name>
    <dbReference type="NCBI Taxonomy" id="51670"/>
    <lineage>
        <taxon>Bacteria</taxon>
        <taxon>Pseudomonadati</taxon>
        <taxon>Pseudomonadota</taxon>
        <taxon>Alphaproteobacteria</taxon>
        <taxon>Hyphomicrobiales</taxon>
        <taxon>Hyphomicrobiaceae</taxon>
        <taxon>Hyphomicrobium</taxon>
    </lineage>
</organism>
<feature type="compositionally biased region" description="Low complexity" evidence="1">
    <location>
        <begin position="49"/>
        <end position="64"/>
    </location>
</feature>
<dbReference type="STRING" id="51670.SAMN04488557_2893"/>
<proteinExistence type="predicted"/>
<name>A0A1I7NQP7_9HYPH</name>
<dbReference type="OrthoDB" id="5459344at2"/>
<dbReference type="RefSeq" id="WP_092868439.1">
    <property type="nucleotide sequence ID" value="NZ_FPCH01000003.1"/>
</dbReference>
<dbReference type="AlphaFoldDB" id="A0A1I7NQP7"/>
<feature type="region of interest" description="Disordered" evidence="1">
    <location>
        <begin position="147"/>
        <end position="169"/>
    </location>
</feature>
<dbReference type="InterPro" id="IPR029024">
    <property type="entry name" value="TerB-like"/>
</dbReference>
<evidence type="ECO:0000313" key="2">
    <source>
        <dbReference type="EMBL" id="SFV36908.1"/>
    </source>
</evidence>
<sequence>MFDAKSLLEAVVRGAAPAGPSTSTSTSTPTQQPNGGSSIGDILNEILRSAGSGTTPQGGTQSAPGGSGGVGDILNQISRSLSQGQPRSPGDAPAQTGTQSGDAGADLGAILSQIRDKLGQAGGSVSASGGIGDILGRVLAQATQGVKEGSARIGQETGASDALGRLTSDPQTGQLLGKLKDLIQNNPYASSAAAGGLGGLLLGTRTGRSVAASSAKLGALAMLGGLAYKALQNYEAGKPLLTGDDSADKTGAPQAVMSPEPPPAGSGFEPAAMTNDAAVHYLQAMIAAAFADGRIDPSEQERIMGGIKQAGLDGEAEAFLASELNDPPTIEELAQSVSTPQEAVQLYIAARIAVADNSPAEERFLASLANALRLDPKLTAQIDATARQAAA</sequence>
<evidence type="ECO:0000313" key="3">
    <source>
        <dbReference type="Proteomes" id="UP000199423"/>
    </source>
</evidence>
<gene>
    <name evidence="2" type="ORF">SAMN04488557_2893</name>
</gene>
<reference evidence="3" key="1">
    <citation type="submission" date="2016-10" db="EMBL/GenBank/DDBJ databases">
        <authorList>
            <person name="Varghese N."/>
            <person name="Submissions S."/>
        </authorList>
    </citation>
    <scope>NUCLEOTIDE SEQUENCE [LARGE SCALE GENOMIC DNA]</scope>
    <source>
        <strain evidence="3">DSM 1565</strain>
    </source>
</reference>
<feature type="region of interest" description="Disordered" evidence="1">
    <location>
        <begin position="13"/>
        <end position="104"/>
    </location>
</feature>
<dbReference type="Gene3D" id="1.10.3680.10">
    <property type="entry name" value="TerB-like"/>
    <property type="match status" value="1"/>
</dbReference>